<keyword evidence="5" id="KW-0496">Mitochondrion</keyword>
<keyword evidence="10" id="KW-1185">Reference proteome</keyword>
<evidence type="ECO:0000256" key="8">
    <source>
        <dbReference type="ARBA" id="ARBA00035419"/>
    </source>
</evidence>
<gene>
    <name evidence="9" type="ORF">OTU49_008711</name>
</gene>
<evidence type="ECO:0000256" key="2">
    <source>
        <dbReference type="ARBA" id="ARBA00010972"/>
    </source>
</evidence>
<comment type="caution">
    <text evidence="9">The sequence shown here is derived from an EMBL/GenBank/DDBJ whole genome shotgun (WGS) entry which is preliminary data.</text>
</comment>
<sequence length="192" mass="22384">MATIAGTLLRSLGKVSMTVSRAAPAALQGVSKCLPSNTTCNTPVWTPLLTIVRHRYYADKVARGSCLRHYGYKDTLHTRGLLPHMVHRTRLPVPLYRPKNSWNEKRALFGQNDYIDILGNGTLKPTDVTYSVPSWLRGFKGNEYQMLLRKKKIHGKHMAHLRPTKYLEMNKRIKWLYRYLNQKTRDYYWHRA</sequence>
<protein>
    <recommendedName>
        <fullName evidence="7">Large ribosomal subunit protein mL51</fullName>
    </recommendedName>
    <alternativeName>
        <fullName evidence="8">39S ribosomal protein L51, mitochondrial</fullName>
    </alternativeName>
</protein>
<accession>A0AAW0Y3T9</accession>
<evidence type="ECO:0000256" key="7">
    <source>
        <dbReference type="ARBA" id="ARBA00035182"/>
    </source>
</evidence>
<evidence type="ECO:0000256" key="1">
    <source>
        <dbReference type="ARBA" id="ARBA00004173"/>
    </source>
</evidence>
<keyword evidence="6" id="KW-0687">Ribonucleoprotein</keyword>
<comment type="subcellular location">
    <subcellularLocation>
        <location evidence="1">Mitochondrion</location>
    </subcellularLocation>
</comment>
<dbReference type="PANTHER" id="PTHR13409">
    <property type="entry name" value="MITOCHONDRIAL 39S RIBOSOMAL PROTEIN L51"/>
    <property type="match status" value="1"/>
</dbReference>
<evidence type="ECO:0000313" key="10">
    <source>
        <dbReference type="Proteomes" id="UP001445076"/>
    </source>
</evidence>
<comment type="similarity">
    <text evidence="2">Belongs to the mitochondrion-specific ribosomal protein mL51 family.</text>
</comment>
<dbReference type="Pfam" id="PF10244">
    <property type="entry name" value="MRP-L51"/>
    <property type="match status" value="1"/>
</dbReference>
<evidence type="ECO:0000256" key="5">
    <source>
        <dbReference type="ARBA" id="ARBA00023128"/>
    </source>
</evidence>
<dbReference type="EMBL" id="JARKIK010000005">
    <property type="protein sequence ID" value="KAK8751481.1"/>
    <property type="molecule type" value="Genomic_DNA"/>
</dbReference>
<organism evidence="9 10">
    <name type="scientific">Cherax quadricarinatus</name>
    <name type="common">Australian red claw crayfish</name>
    <dbReference type="NCBI Taxonomy" id="27406"/>
    <lineage>
        <taxon>Eukaryota</taxon>
        <taxon>Metazoa</taxon>
        <taxon>Ecdysozoa</taxon>
        <taxon>Arthropoda</taxon>
        <taxon>Crustacea</taxon>
        <taxon>Multicrustacea</taxon>
        <taxon>Malacostraca</taxon>
        <taxon>Eumalacostraca</taxon>
        <taxon>Eucarida</taxon>
        <taxon>Decapoda</taxon>
        <taxon>Pleocyemata</taxon>
        <taxon>Astacidea</taxon>
        <taxon>Parastacoidea</taxon>
        <taxon>Parastacidae</taxon>
        <taxon>Cherax</taxon>
    </lineage>
</organism>
<evidence type="ECO:0000256" key="3">
    <source>
        <dbReference type="ARBA" id="ARBA00022946"/>
    </source>
</evidence>
<evidence type="ECO:0000313" key="9">
    <source>
        <dbReference type="EMBL" id="KAK8751481.1"/>
    </source>
</evidence>
<evidence type="ECO:0000256" key="4">
    <source>
        <dbReference type="ARBA" id="ARBA00022980"/>
    </source>
</evidence>
<keyword evidence="4" id="KW-0689">Ribosomal protein</keyword>
<dbReference type="GO" id="GO:0006412">
    <property type="term" value="P:translation"/>
    <property type="evidence" value="ECO:0007669"/>
    <property type="project" value="TreeGrafter"/>
</dbReference>
<name>A0AAW0Y3T9_CHEQU</name>
<dbReference type="GO" id="GO:0005762">
    <property type="term" value="C:mitochondrial large ribosomal subunit"/>
    <property type="evidence" value="ECO:0007669"/>
    <property type="project" value="TreeGrafter"/>
</dbReference>
<keyword evidence="3" id="KW-0809">Transit peptide</keyword>
<dbReference type="AlphaFoldDB" id="A0AAW0Y3T9"/>
<dbReference type="Proteomes" id="UP001445076">
    <property type="component" value="Unassembled WGS sequence"/>
</dbReference>
<dbReference type="GO" id="GO:0003735">
    <property type="term" value="F:structural constituent of ribosome"/>
    <property type="evidence" value="ECO:0007669"/>
    <property type="project" value="InterPro"/>
</dbReference>
<dbReference type="InterPro" id="IPR019373">
    <property type="entry name" value="Ribosomal_mL51"/>
</dbReference>
<reference evidence="9 10" key="1">
    <citation type="journal article" date="2024" name="BMC Genomics">
        <title>Genome assembly of redclaw crayfish (Cherax quadricarinatus) provides insights into its immune adaptation and hypoxia tolerance.</title>
        <authorList>
            <person name="Liu Z."/>
            <person name="Zheng J."/>
            <person name="Li H."/>
            <person name="Fang K."/>
            <person name="Wang S."/>
            <person name="He J."/>
            <person name="Zhou D."/>
            <person name="Weng S."/>
            <person name="Chi M."/>
            <person name="Gu Z."/>
            <person name="He J."/>
            <person name="Li F."/>
            <person name="Wang M."/>
        </authorList>
    </citation>
    <scope>NUCLEOTIDE SEQUENCE [LARGE SCALE GENOMIC DNA]</scope>
    <source>
        <strain evidence="9">ZL_2023a</strain>
    </source>
</reference>
<proteinExistence type="inferred from homology"/>
<dbReference type="PANTHER" id="PTHR13409:SF0">
    <property type="entry name" value="LARGE RIBOSOMAL SUBUNIT PROTEIN ML51"/>
    <property type="match status" value="1"/>
</dbReference>
<evidence type="ECO:0000256" key="6">
    <source>
        <dbReference type="ARBA" id="ARBA00023274"/>
    </source>
</evidence>